<dbReference type="GO" id="GO:0032991">
    <property type="term" value="C:protein-containing complex"/>
    <property type="evidence" value="ECO:0007669"/>
    <property type="project" value="UniProtKB-ARBA"/>
</dbReference>
<protein>
    <recommendedName>
        <fullName evidence="1">VWFA domain-containing protein</fullName>
    </recommendedName>
</protein>
<dbReference type="Gene3D" id="3.40.50.410">
    <property type="entry name" value="von Willebrand factor, type A domain"/>
    <property type="match status" value="1"/>
</dbReference>
<dbReference type="EMBL" id="JAPTSV010000786">
    <property type="protein sequence ID" value="KAJ1519054.1"/>
    <property type="molecule type" value="Genomic_DNA"/>
</dbReference>
<evidence type="ECO:0000313" key="2">
    <source>
        <dbReference type="EMBL" id="KAJ1519054.1"/>
    </source>
</evidence>
<dbReference type="PANTHER" id="PTHR10338">
    <property type="entry name" value="INTER-ALPHA-TRYPSIN INHIBITOR HEAVY CHAIN FAMILY MEMBER"/>
    <property type="match status" value="1"/>
</dbReference>
<comment type="caution">
    <text evidence="2">The sequence shown here is derived from an EMBL/GenBank/DDBJ whole genome shotgun (WGS) entry which is preliminary data.</text>
</comment>
<reference evidence="2" key="1">
    <citation type="submission" date="2022-12" db="EMBL/GenBank/DDBJ databases">
        <title>Chromosome-level genome assembly of the bean flower thrips Megalurothrips usitatus.</title>
        <authorList>
            <person name="Ma L."/>
            <person name="Liu Q."/>
            <person name="Li H."/>
            <person name="Cai W."/>
        </authorList>
    </citation>
    <scope>NUCLEOTIDE SEQUENCE</scope>
    <source>
        <strain evidence="2">Cailab_2022a</strain>
    </source>
</reference>
<dbReference type="SUPFAM" id="SSF53300">
    <property type="entry name" value="vWA-like"/>
    <property type="match status" value="1"/>
</dbReference>
<proteinExistence type="predicted"/>
<keyword evidence="3" id="KW-1185">Reference proteome</keyword>
<dbReference type="InterPro" id="IPR002035">
    <property type="entry name" value="VWF_A"/>
</dbReference>
<accession>A0AAV7WZL0</accession>
<dbReference type="PANTHER" id="PTHR10338:SF108">
    <property type="entry name" value="INTER-ALPHA-TRYPSIN INHIBITOR HEAVY CHAIN H4-LIKE PROTEIN"/>
    <property type="match status" value="1"/>
</dbReference>
<sequence>MWKLSTPSAGRYCNVYPATAQNVAEAQGLAGQMNARGGTGLLDGMQLSLICASDAPAGLEPILLVLTDGQPHEPIQTILDDTKTRNRRDRPDGDDNVLASIFTIGLGAQANLDFLRQLALQNEGKFQQVYATQDASLQLQDFYSSIATPLLTDVSVVFDYATADQLSLTETEFHTYFWGSELVVAGRLLPGAGDRLTGEITANGAGGVVVRYPIQVGAVLL</sequence>
<evidence type="ECO:0000313" key="3">
    <source>
        <dbReference type="Proteomes" id="UP001075354"/>
    </source>
</evidence>
<gene>
    <name evidence="2" type="ORF">ONE63_011297</name>
</gene>
<dbReference type="PROSITE" id="PS50234">
    <property type="entry name" value="VWFA"/>
    <property type="match status" value="1"/>
</dbReference>
<name>A0AAV7WZL0_9NEOP</name>
<dbReference type="InterPro" id="IPR050934">
    <property type="entry name" value="ITIH"/>
</dbReference>
<dbReference type="Proteomes" id="UP001075354">
    <property type="component" value="Unassembled WGS sequence"/>
</dbReference>
<dbReference type="InterPro" id="IPR036465">
    <property type="entry name" value="vWFA_dom_sf"/>
</dbReference>
<feature type="domain" description="VWFA" evidence="1">
    <location>
        <begin position="21"/>
        <end position="146"/>
    </location>
</feature>
<organism evidence="2 3">
    <name type="scientific">Megalurothrips usitatus</name>
    <name type="common">bean blossom thrips</name>
    <dbReference type="NCBI Taxonomy" id="439358"/>
    <lineage>
        <taxon>Eukaryota</taxon>
        <taxon>Metazoa</taxon>
        <taxon>Ecdysozoa</taxon>
        <taxon>Arthropoda</taxon>
        <taxon>Hexapoda</taxon>
        <taxon>Insecta</taxon>
        <taxon>Pterygota</taxon>
        <taxon>Neoptera</taxon>
        <taxon>Paraneoptera</taxon>
        <taxon>Thysanoptera</taxon>
        <taxon>Terebrantia</taxon>
        <taxon>Thripoidea</taxon>
        <taxon>Thripidae</taxon>
        <taxon>Megalurothrips</taxon>
    </lineage>
</organism>
<evidence type="ECO:0000259" key="1">
    <source>
        <dbReference type="PROSITE" id="PS50234"/>
    </source>
</evidence>
<dbReference type="AlphaFoldDB" id="A0AAV7WZL0"/>